<dbReference type="FunFam" id="1.10.20.140:FF:000001">
    <property type="entry name" value="tRNA dimethylallyltransferase"/>
    <property type="match status" value="1"/>
</dbReference>
<evidence type="ECO:0000313" key="14">
    <source>
        <dbReference type="EMBL" id="HIX65055.1"/>
    </source>
</evidence>
<dbReference type="GO" id="GO:0006400">
    <property type="term" value="P:tRNA modification"/>
    <property type="evidence" value="ECO:0007669"/>
    <property type="project" value="TreeGrafter"/>
</dbReference>
<accession>A0A9D1WQP7</accession>
<dbReference type="PANTHER" id="PTHR11088">
    <property type="entry name" value="TRNA DIMETHYLALLYLTRANSFERASE"/>
    <property type="match status" value="1"/>
</dbReference>
<comment type="subunit">
    <text evidence="10">Monomer.</text>
</comment>
<evidence type="ECO:0000256" key="3">
    <source>
        <dbReference type="ARBA" id="ARBA00005842"/>
    </source>
</evidence>
<evidence type="ECO:0000256" key="9">
    <source>
        <dbReference type="ARBA" id="ARBA00049563"/>
    </source>
</evidence>
<evidence type="ECO:0000256" key="11">
    <source>
        <dbReference type="RuleBase" id="RU003783"/>
    </source>
</evidence>
<evidence type="ECO:0000256" key="8">
    <source>
        <dbReference type="ARBA" id="ARBA00022842"/>
    </source>
</evidence>
<keyword evidence="7 10" id="KW-0067">ATP-binding</keyword>
<evidence type="ECO:0000256" key="12">
    <source>
        <dbReference type="RuleBase" id="RU003784"/>
    </source>
</evidence>
<comment type="caution">
    <text evidence="14">The sequence shown here is derived from an EMBL/GenBank/DDBJ whole genome shotgun (WGS) entry which is preliminary data.</text>
</comment>
<dbReference type="GO" id="GO:0005524">
    <property type="term" value="F:ATP binding"/>
    <property type="evidence" value="ECO:0007669"/>
    <property type="project" value="UniProtKB-UniRule"/>
</dbReference>
<dbReference type="InterPro" id="IPR039657">
    <property type="entry name" value="Dimethylallyltransferase"/>
</dbReference>
<keyword evidence="8 10" id="KW-0460">Magnesium</keyword>
<evidence type="ECO:0000256" key="2">
    <source>
        <dbReference type="ARBA" id="ARBA00003213"/>
    </source>
</evidence>
<dbReference type="Gene3D" id="1.10.20.140">
    <property type="match status" value="1"/>
</dbReference>
<protein>
    <recommendedName>
        <fullName evidence="10">tRNA dimethylallyltransferase</fullName>
        <ecNumber evidence="10">2.5.1.75</ecNumber>
    </recommendedName>
    <alternativeName>
        <fullName evidence="10">Dimethylallyl diphosphate:tRNA dimethylallyltransferase</fullName>
        <shortName evidence="10">DMAPP:tRNA dimethylallyltransferase</shortName>
        <shortName evidence="10">DMATase</shortName>
    </alternativeName>
    <alternativeName>
        <fullName evidence="10">Isopentenyl-diphosphate:tRNA isopentenyltransferase</fullName>
        <shortName evidence="10">IPP transferase</shortName>
        <shortName evidence="10">IPPT</shortName>
        <shortName evidence="10">IPTase</shortName>
    </alternativeName>
</protein>
<evidence type="ECO:0000256" key="4">
    <source>
        <dbReference type="ARBA" id="ARBA00022679"/>
    </source>
</evidence>
<reference evidence="14" key="2">
    <citation type="submission" date="2021-04" db="EMBL/GenBank/DDBJ databases">
        <authorList>
            <person name="Gilroy R."/>
        </authorList>
    </citation>
    <scope>NUCLEOTIDE SEQUENCE</scope>
    <source>
        <strain evidence="14">CHK188-5543</strain>
    </source>
</reference>
<comment type="caution">
    <text evidence="10">Lacks conserved residue(s) required for the propagation of feature annotation.</text>
</comment>
<evidence type="ECO:0000256" key="6">
    <source>
        <dbReference type="ARBA" id="ARBA00022741"/>
    </source>
</evidence>
<evidence type="ECO:0000313" key="15">
    <source>
        <dbReference type="Proteomes" id="UP000886800"/>
    </source>
</evidence>
<proteinExistence type="inferred from homology"/>
<evidence type="ECO:0000256" key="1">
    <source>
        <dbReference type="ARBA" id="ARBA00001946"/>
    </source>
</evidence>
<dbReference type="SUPFAM" id="SSF52540">
    <property type="entry name" value="P-loop containing nucleoside triphosphate hydrolases"/>
    <property type="match status" value="2"/>
</dbReference>
<dbReference type="Pfam" id="PF01715">
    <property type="entry name" value="IPPT"/>
    <property type="match status" value="1"/>
</dbReference>
<dbReference type="InterPro" id="IPR018022">
    <property type="entry name" value="IPT"/>
</dbReference>
<feature type="site" description="Interaction with substrate tRNA" evidence="10">
    <location>
        <position position="105"/>
    </location>
</feature>
<dbReference type="Gene3D" id="3.40.50.300">
    <property type="entry name" value="P-loop containing nucleotide triphosphate hydrolases"/>
    <property type="match status" value="1"/>
</dbReference>
<dbReference type="PANTHER" id="PTHR11088:SF60">
    <property type="entry name" value="TRNA DIMETHYLALLYLTRANSFERASE"/>
    <property type="match status" value="1"/>
</dbReference>
<keyword evidence="6 10" id="KW-0547">Nucleotide-binding</keyword>
<dbReference type="EMBL" id="DXES01000046">
    <property type="protein sequence ID" value="HIX65055.1"/>
    <property type="molecule type" value="Genomic_DNA"/>
</dbReference>
<keyword evidence="4 10" id="KW-0808">Transferase</keyword>
<organism evidence="14 15">
    <name type="scientific">Candidatus Anaerotruncus excrementipullorum</name>
    <dbReference type="NCBI Taxonomy" id="2838465"/>
    <lineage>
        <taxon>Bacteria</taxon>
        <taxon>Bacillati</taxon>
        <taxon>Bacillota</taxon>
        <taxon>Clostridia</taxon>
        <taxon>Eubacteriales</taxon>
        <taxon>Oscillospiraceae</taxon>
        <taxon>Anaerotruncus</taxon>
    </lineage>
</organism>
<dbReference type="InterPro" id="IPR027417">
    <property type="entry name" value="P-loop_NTPase"/>
</dbReference>
<dbReference type="HAMAP" id="MF_00185">
    <property type="entry name" value="IPP_trans"/>
    <property type="match status" value="1"/>
</dbReference>
<feature type="binding site" evidence="10">
    <location>
        <begin position="15"/>
        <end position="20"/>
    </location>
    <ligand>
        <name>substrate</name>
    </ligand>
</feature>
<name>A0A9D1WQP7_9FIRM</name>
<feature type="binding site" evidence="10">
    <location>
        <begin position="13"/>
        <end position="20"/>
    </location>
    <ligand>
        <name>ATP</name>
        <dbReference type="ChEBI" id="CHEBI:30616"/>
    </ligand>
</feature>
<dbReference type="Proteomes" id="UP000886800">
    <property type="component" value="Unassembled WGS sequence"/>
</dbReference>
<feature type="region of interest" description="Interaction with substrate tRNA" evidence="10">
    <location>
        <begin position="38"/>
        <end position="41"/>
    </location>
</feature>
<comment type="similarity">
    <text evidence="3 10 13">Belongs to the IPP transferase family.</text>
</comment>
<dbReference type="NCBIfam" id="TIGR00174">
    <property type="entry name" value="miaA"/>
    <property type="match status" value="1"/>
</dbReference>
<feature type="site" description="Interaction with substrate tRNA" evidence="10">
    <location>
        <position position="128"/>
    </location>
</feature>
<comment type="function">
    <text evidence="2 10 12">Catalyzes the transfer of a dimethylallyl group onto the adenine at position 37 in tRNAs that read codons beginning with uridine, leading to the formation of N6-(dimethylallyl)adenosine (i(6)A).</text>
</comment>
<evidence type="ECO:0000256" key="13">
    <source>
        <dbReference type="RuleBase" id="RU003785"/>
    </source>
</evidence>
<sequence>MEQKKTPLVAVVGPTASGKTWLAVELAKHYQGEVVSADSMQIYREMDIATAKPTLEEQQGIPHHLVDFLPPDNPSFSVADYAKLAHEAISQIHSRGHLPILAGGTGLYVDAVVDNLDFSPIASDPQLRQQLRQLGEERGAEYLHRLLEQVDPDCAARLHPQNQGRVIRALEVYQLTGIPMSEHQRRSRLVPSQYESCLLGLGFRDRARLYERIDRRVDEMLRAGLLEEARRICGRYGGTARQAIGYKELQPFLAGEAPLEACVERLKQATRNYAKRQLTWFRHNPRIHWLWVDEAERPEDLLKNAQNVIHKELHL</sequence>
<dbReference type="AlphaFoldDB" id="A0A9D1WQP7"/>
<dbReference type="GO" id="GO:0052381">
    <property type="term" value="F:tRNA dimethylallyltransferase activity"/>
    <property type="evidence" value="ECO:0007669"/>
    <property type="project" value="UniProtKB-UniRule"/>
</dbReference>
<dbReference type="EC" id="2.5.1.75" evidence="10"/>
<evidence type="ECO:0000256" key="10">
    <source>
        <dbReference type="HAMAP-Rule" id="MF_00185"/>
    </source>
</evidence>
<evidence type="ECO:0000256" key="7">
    <source>
        <dbReference type="ARBA" id="ARBA00022840"/>
    </source>
</evidence>
<keyword evidence="5 10" id="KW-0819">tRNA processing</keyword>
<comment type="cofactor">
    <cofactor evidence="1 10">
        <name>Mg(2+)</name>
        <dbReference type="ChEBI" id="CHEBI:18420"/>
    </cofactor>
</comment>
<gene>
    <name evidence="10 14" type="primary">miaA</name>
    <name evidence="14" type="ORF">H9736_02280</name>
</gene>
<comment type="catalytic activity">
    <reaction evidence="9 10 11">
        <text>adenosine(37) in tRNA + dimethylallyl diphosphate = N(6)-dimethylallyladenosine(37) in tRNA + diphosphate</text>
        <dbReference type="Rhea" id="RHEA:26482"/>
        <dbReference type="Rhea" id="RHEA-COMP:10162"/>
        <dbReference type="Rhea" id="RHEA-COMP:10375"/>
        <dbReference type="ChEBI" id="CHEBI:33019"/>
        <dbReference type="ChEBI" id="CHEBI:57623"/>
        <dbReference type="ChEBI" id="CHEBI:74411"/>
        <dbReference type="ChEBI" id="CHEBI:74415"/>
        <dbReference type="EC" id="2.5.1.75"/>
    </reaction>
</comment>
<reference evidence="14" key="1">
    <citation type="journal article" date="2021" name="PeerJ">
        <title>Extensive microbial diversity within the chicken gut microbiome revealed by metagenomics and culture.</title>
        <authorList>
            <person name="Gilroy R."/>
            <person name="Ravi A."/>
            <person name="Getino M."/>
            <person name="Pursley I."/>
            <person name="Horton D.L."/>
            <person name="Alikhan N.F."/>
            <person name="Baker D."/>
            <person name="Gharbi K."/>
            <person name="Hall N."/>
            <person name="Watson M."/>
            <person name="Adriaenssens E.M."/>
            <person name="Foster-Nyarko E."/>
            <person name="Jarju S."/>
            <person name="Secka A."/>
            <person name="Antonio M."/>
            <person name="Oren A."/>
            <person name="Chaudhuri R.R."/>
            <person name="La Ragione R."/>
            <person name="Hildebrand F."/>
            <person name="Pallen M.J."/>
        </authorList>
    </citation>
    <scope>NUCLEOTIDE SEQUENCE</scope>
    <source>
        <strain evidence="14">CHK188-5543</strain>
    </source>
</reference>
<evidence type="ECO:0000256" key="5">
    <source>
        <dbReference type="ARBA" id="ARBA00022694"/>
    </source>
</evidence>